<proteinExistence type="predicted"/>
<evidence type="ECO:0000313" key="1">
    <source>
        <dbReference type="EMBL" id="CCI50785.1"/>
    </source>
</evidence>
<comment type="caution">
    <text evidence="1">The sequence shown here is derived from an EMBL/GenBank/DDBJ whole genome shotgun (WGS) entry which is preliminary data.</text>
</comment>
<dbReference type="InParanoid" id="A0A024GVR5"/>
<protein>
    <submittedName>
        <fullName evidence="1">Uncharacterized protein</fullName>
    </submittedName>
</protein>
<dbReference type="AlphaFoldDB" id="A0A024GVR5"/>
<accession>A0A024GVR5</accession>
<dbReference type="Proteomes" id="UP000053237">
    <property type="component" value="Unassembled WGS sequence"/>
</dbReference>
<evidence type="ECO:0000313" key="2">
    <source>
        <dbReference type="Proteomes" id="UP000053237"/>
    </source>
</evidence>
<dbReference type="EMBL" id="CAIX01001139">
    <property type="protein sequence ID" value="CCI50785.1"/>
    <property type="molecule type" value="Genomic_DNA"/>
</dbReference>
<gene>
    <name evidence="1" type="ORF">BN9_130470</name>
</gene>
<keyword evidence="2" id="KW-1185">Reference proteome</keyword>
<reference evidence="1 2" key="1">
    <citation type="submission" date="2012-05" db="EMBL/GenBank/DDBJ databases">
        <title>Recombination and specialization in a pathogen metapopulation.</title>
        <authorList>
            <person name="Gardiner A."/>
            <person name="Kemen E."/>
            <person name="Schultz-Larsen T."/>
            <person name="MacLean D."/>
            <person name="Van Oosterhout C."/>
            <person name="Jones J.D.G."/>
        </authorList>
    </citation>
    <scope>NUCLEOTIDE SEQUENCE [LARGE SCALE GENOMIC DNA]</scope>
    <source>
        <strain evidence="1 2">Ac Nc2</strain>
    </source>
</reference>
<sequence>MVCDLSIIIKAAPRHSQYRMPYTIVTCLNDSFWMTSLFTSNYHPLLRNCTCKRSRKIRQSNSRLISFWKMTQHHRSRIKHLTQAASLILRSIQLIYALRKERLEPDF</sequence>
<organism evidence="1 2">
    <name type="scientific">Albugo candida</name>
    <dbReference type="NCBI Taxonomy" id="65357"/>
    <lineage>
        <taxon>Eukaryota</taxon>
        <taxon>Sar</taxon>
        <taxon>Stramenopiles</taxon>
        <taxon>Oomycota</taxon>
        <taxon>Peronosporomycetes</taxon>
        <taxon>Albuginales</taxon>
        <taxon>Albuginaceae</taxon>
        <taxon>Albugo</taxon>
    </lineage>
</organism>
<name>A0A024GVR5_9STRA</name>